<evidence type="ECO:0000256" key="6">
    <source>
        <dbReference type="ARBA" id="ARBA00022695"/>
    </source>
</evidence>
<dbReference type="EMBL" id="DWWB01000055">
    <property type="protein sequence ID" value="HJC67001.1"/>
    <property type="molecule type" value="Genomic_DNA"/>
</dbReference>
<keyword evidence="4 14" id="KW-0288">FMN</keyword>
<keyword evidence="3 14" id="KW-0285">Flavoprotein</keyword>
<keyword evidence="10 14" id="KW-0067">ATP-binding</keyword>
<keyword evidence="8 14" id="KW-0418">Kinase</keyword>
<dbReference type="GO" id="GO:0003919">
    <property type="term" value="F:FMN adenylyltransferase activity"/>
    <property type="evidence" value="ECO:0007669"/>
    <property type="project" value="UniProtKB-UniRule"/>
</dbReference>
<evidence type="ECO:0000256" key="11">
    <source>
        <dbReference type="ARBA" id="ARBA00023268"/>
    </source>
</evidence>
<dbReference type="EC" id="2.7.1.26" evidence="14"/>
<evidence type="ECO:0000256" key="12">
    <source>
        <dbReference type="ARBA" id="ARBA00047880"/>
    </source>
</evidence>
<dbReference type="InterPro" id="IPR015864">
    <property type="entry name" value="FAD_synthase"/>
</dbReference>
<dbReference type="NCBIfam" id="TIGR00083">
    <property type="entry name" value="ribF"/>
    <property type="match status" value="1"/>
</dbReference>
<evidence type="ECO:0000256" key="13">
    <source>
        <dbReference type="ARBA" id="ARBA00049494"/>
    </source>
</evidence>
<dbReference type="PANTHER" id="PTHR22749:SF6">
    <property type="entry name" value="RIBOFLAVIN KINASE"/>
    <property type="match status" value="1"/>
</dbReference>
<proteinExistence type="inferred from homology"/>
<dbReference type="SMART" id="SM00904">
    <property type="entry name" value="Flavokinase"/>
    <property type="match status" value="1"/>
</dbReference>
<dbReference type="PIRSF" id="PIRSF004491">
    <property type="entry name" value="FAD_Synth"/>
    <property type="match status" value="1"/>
</dbReference>
<dbReference type="InterPro" id="IPR023468">
    <property type="entry name" value="Riboflavin_kinase"/>
</dbReference>
<reference evidence="16" key="2">
    <citation type="submission" date="2021-04" db="EMBL/GenBank/DDBJ databases">
        <authorList>
            <person name="Gilroy R."/>
        </authorList>
    </citation>
    <scope>NUCLEOTIDE SEQUENCE</scope>
    <source>
        <strain evidence="16">CHK198-12963</strain>
    </source>
</reference>
<dbReference type="GO" id="GO:0006747">
    <property type="term" value="P:FAD biosynthetic process"/>
    <property type="evidence" value="ECO:0007669"/>
    <property type="project" value="UniProtKB-UniRule"/>
</dbReference>
<dbReference type="GO" id="GO:0009398">
    <property type="term" value="P:FMN biosynthetic process"/>
    <property type="evidence" value="ECO:0007669"/>
    <property type="project" value="UniProtKB-UniRule"/>
</dbReference>
<dbReference type="EC" id="2.7.7.2" evidence="14"/>
<evidence type="ECO:0000256" key="1">
    <source>
        <dbReference type="ARBA" id="ARBA00004726"/>
    </source>
</evidence>
<comment type="catalytic activity">
    <reaction evidence="13 14">
        <text>FMN + ATP + H(+) = FAD + diphosphate</text>
        <dbReference type="Rhea" id="RHEA:17237"/>
        <dbReference type="ChEBI" id="CHEBI:15378"/>
        <dbReference type="ChEBI" id="CHEBI:30616"/>
        <dbReference type="ChEBI" id="CHEBI:33019"/>
        <dbReference type="ChEBI" id="CHEBI:57692"/>
        <dbReference type="ChEBI" id="CHEBI:58210"/>
        <dbReference type="EC" id="2.7.7.2"/>
    </reaction>
</comment>
<dbReference type="CDD" id="cd02064">
    <property type="entry name" value="FAD_synthetase_N"/>
    <property type="match status" value="1"/>
</dbReference>
<dbReference type="SUPFAM" id="SSF82114">
    <property type="entry name" value="Riboflavin kinase-like"/>
    <property type="match status" value="1"/>
</dbReference>
<dbReference type="AlphaFoldDB" id="A0A9D2TFB3"/>
<evidence type="ECO:0000256" key="10">
    <source>
        <dbReference type="ARBA" id="ARBA00022840"/>
    </source>
</evidence>
<keyword evidence="7 14" id="KW-0547">Nucleotide-binding</keyword>
<evidence type="ECO:0000256" key="9">
    <source>
        <dbReference type="ARBA" id="ARBA00022827"/>
    </source>
</evidence>
<feature type="domain" description="Riboflavin kinase" evidence="15">
    <location>
        <begin position="181"/>
        <end position="307"/>
    </location>
</feature>
<dbReference type="Gene3D" id="3.40.50.620">
    <property type="entry name" value="HUPs"/>
    <property type="match status" value="1"/>
</dbReference>
<dbReference type="GO" id="GO:0008531">
    <property type="term" value="F:riboflavin kinase activity"/>
    <property type="evidence" value="ECO:0007669"/>
    <property type="project" value="UniProtKB-UniRule"/>
</dbReference>
<dbReference type="InterPro" id="IPR002606">
    <property type="entry name" value="Riboflavin_kinase_bac"/>
</dbReference>
<keyword evidence="6 14" id="KW-0548">Nucleotidyltransferase</keyword>
<evidence type="ECO:0000313" key="17">
    <source>
        <dbReference type="Proteomes" id="UP000823863"/>
    </source>
</evidence>
<dbReference type="InterPro" id="IPR023465">
    <property type="entry name" value="Riboflavin_kinase_dom_sf"/>
</dbReference>
<comment type="caution">
    <text evidence="16">The sequence shown here is derived from an EMBL/GenBank/DDBJ whole genome shotgun (WGS) entry which is preliminary data.</text>
</comment>
<dbReference type="GO" id="GO:0009231">
    <property type="term" value="P:riboflavin biosynthetic process"/>
    <property type="evidence" value="ECO:0007669"/>
    <property type="project" value="InterPro"/>
</dbReference>
<evidence type="ECO:0000256" key="2">
    <source>
        <dbReference type="ARBA" id="ARBA00005201"/>
    </source>
</evidence>
<accession>A0A9D2TFB3</accession>
<organism evidence="16 17">
    <name type="scientific">Candidatus Enterocloster excrementigallinarum</name>
    <dbReference type="NCBI Taxonomy" id="2838558"/>
    <lineage>
        <taxon>Bacteria</taxon>
        <taxon>Bacillati</taxon>
        <taxon>Bacillota</taxon>
        <taxon>Clostridia</taxon>
        <taxon>Lachnospirales</taxon>
        <taxon>Lachnospiraceae</taxon>
        <taxon>Enterocloster</taxon>
    </lineage>
</organism>
<dbReference type="NCBIfam" id="NF004162">
    <property type="entry name" value="PRK05627.1-5"/>
    <property type="match status" value="1"/>
</dbReference>
<dbReference type="NCBIfam" id="NF004160">
    <property type="entry name" value="PRK05627.1-3"/>
    <property type="match status" value="1"/>
</dbReference>
<sequence>MHYITNTMEFQIHEPTVVTIGKFDGRHRGHQKIMAKMGQVRERYGYRTAVFTFSVTPDAMVTGKAQRLLTTNMERRRNMEETGIDYLVEYPFTKETLHMMPEDFVRDILLGQMNAKAIVVGTDCSFGYNRLGNAGLLEQMSKEYDFKLWVIEKEKDENRDISSTYIREELDQGNVEKAWELLGEPYAIHGAVVHGKNMGGRILGFPTANLVPPANKRLPMFGVYVSRVKLDGKTYRGVTDIGKKPTVEGENPVGVETYIFDLDRDIYGVVIEVQLLAFIRGEMRFDSIEDLKTQIGRDKEKARIYFEEHPELIRK</sequence>
<keyword evidence="11" id="KW-0511">Multifunctional enzyme</keyword>
<dbReference type="Pfam" id="PF06574">
    <property type="entry name" value="FAD_syn"/>
    <property type="match status" value="1"/>
</dbReference>
<dbReference type="FunFam" id="3.40.50.620:FF:000021">
    <property type="entry name" value="Riboflavin biosynthesis protein"/>
    <property type="match status" value="1"/>
</dbReference>
<reference evidence="16" key="1">
    <citation type="journal article" date="2021" name="PeerJ">
        <title>Extensive microbial diversity within the chicken gut microbiome revealed by metagenomics and culture.</title>
        <authorList>
            <person name="Gilroy R."/>
            <person name="Ravi A."/>
            <person name="Getino M."/>
            <person name="Pursley I."/>
            <person name="Horton D.L."/>
            <person name="Alikhan N.F."/>
            <person name="Baker D."/>
            <person name="Gharbi K."/>
            <person name="Hall N."/>
            <person name="Watson M."/>
            <person name="Adriaenssens E.M."/>
            <person name="Foster-Nyarko E."/>
            <person name="Jarju S."/>
            <person name="Secka A."/>
            <person name="Antonio M."/>
            <person name="Oren A."/>
            <person name="Chaudhuri R.R."/>
            <person name="La Ragione R."/>
            <person name="Hildebrand F."/>
            <person name="Pallen M.J."/>
        </authorList>
    </citation>
    <scope>NUCLEOTIDE SEQUENCE</scope>
    <source>
        <strain evidence="16">CHK198-12963</strain>
    </source>
</reference>
<evidence type="ECO:0000256" key="14">
    <source>
        <dbReference type="PIRNR" id="PIRNR004491"/>
    </source>
</evidence>
<gene>
    <name evidence="16" type="ORF">H9931_09865</name>
</gene>
<comment type="pathway">
    <text evidence="1 14">Cofactor biosynthesis; FAD biosynthesis; FAD from FMN: step 1/1.</text>
</comment>
<dbReference type="Proteomes" id="UP000823863">
    <property type="component" value="Unassembled WGS sequence"/>
</dbReference>
<evidence type="ECO:0000256" key="3">
    <source>
        <dbReference type="ARBA" id="ARBA00022630"/>
    </source>
</evidence>
<dbReference type="Gene3D" id="2.40.30.30">
    <property type="entry name" value="Riboflavin kinase-like"/>
    <property type="match status" value="1"/>
</dbReference>
<keyword evidence="9 14" id="KW-0274">FAD</keyword>
<evidence type="ECO:0000313" key="16">
    <source>
        <dbReference type="EMBL" id="HJC67001.1"/>
    </source>
</evidence>
<evidence type="ECO:0000256" key="8">
    <source>
        <dbReference type="ARBA" id="ARBA00022777"/>
    </source>
</evidence>
<dbReference type="InterPro" id="IPR015865">
    <property type="entry name" value="Riboflavin_kinase_bac/euk"/>
</dbReference>
<evidence type="ECO:0000256" key="5">
    <source>
        <dbReference type="ARBA" id="ARBA00022679"/>
    </source>
</evidence>
<keyword evidence="5 14" id="KW-0808">Transferase</keyword>
<dbReference type="InterPro" id="IPR014729">
    <property type="entry name" value="Rossmann-like_a/b/a_fold"/>
</dbReference>
<evidence type="ECO:0000256" key="7">
    <source>
        <dbReference type="ARBA" id="ARBA00022741"/>
    </source>
</evidence>
<evidence type="ECO:0000256" key="4">
    <source>
        <dbReference type="ARBA" id="ARBA00022643"/>
    </source>
</evidence>
<dbReference type="SUPFAM" id="SSF52374">
    <property type="entry name" value="Nucleotidylyl transferase"/>
    <property type="match status" value="1"/>
</dbReference>
<evidence type="ECO:0000259" key="15">
    <source>
        <dbReference type="SMART" id="SM00904"/>
    </source>
</evidence>
<name>A0A9D2TFB3_9FIRM</name>
<comment type="pathway">
    <text evidence="2 14">Cofactor biosynthesis; FMN biosynthesis; FMN from riboflavin (ATP route): step 1/1.</text>
</comment>
<comment type="similarity">
    <text evidence="14">Belongs to the ribF family.</text>
</comment>
<comment type="catalytic activity">
    <reaction evidence="12 14">
        <text>riboflavin + ATP = FMN + ADP + H(+)</text>
        <dbReference type="Rhea" id="RHEA:14357"/>
        <dbReference type="ChEBI" id="CHEBI:15378"/>
        <dbReference type="ChEBI" id="CHEBI:30616"/>
        <dbReference type="ChEBI" id="CHEBI:57986"/>
        <dbReference type="ChEBI" id="CHEBI:58210"/>
        <dbReference type="ChEBI" id="CHEBI:456216"/>
        <dbReference type="EC" id="2.7.1.26"/>
    </reaction>
</comment>
<dbReference type="GO" id="GO:0005524">
    <property type="term" value="F:ATP binding"/>
    <property type="evidence" value="ECO:0007669"/>
    <property type="project" value="UniProtKB-UniRule"/>
</dbReference>
<protein>
    <recommendedName>
        <fullName evidence="14">Riboflavin biosynthesis protein</fullName>
    </recommendedName>
    <domain>
        <recommendedName>
            <fullName evidence="14">Riboflavin kinase</fullName>
            <ecNumber evidence="14">2.7.1.26</ecNumber>
        </recommendedName>
        <alternativeName>
            <fullName evidence="14">Flavokinase</fullName>
        </alternativeName>
    </domain>
    <domain>
        <recommendedName>
            <fullName evidence="14">FMN adenylyltransferase</fullName>
            <ecNumber evidence="14">2.7.7.2</ecNumber>
        </recommendedName>
        <alternativeName>
            <fullName evidence="14">FAD pyrophosphorylase</fullName>
        </alternativeName>
        <alternativeName>
            <fullName evidence="14">FAD synthase</fullName>
        </alternativeName>
    </domain>
</protein>
<dbReference type="Pfam" id="PF01687">
    <property type="entry name" value="Flavokinase"/>
    <property type="match status" value="1"/>
</dbReference>
<dbReference type="PANTHER" id="PTHR22749">
    <property type="entry name" value="RIBOFLAVIN KINASE/FMN ADENYLYLTRANSFERASE"/>
    <property type="match status" value="1"/>
</dbReference>